<dbReference type="InterPro" id="IPR037473">
    <property type="entry name" value="Lcp-like"/>
</dbReference>
<dbReference type="EMBL" id="JAQQWP010000004">
    <property type="protein sequence ID" value="KAK8121486.1"/>
    <property type="molecule type" value="Genomic_DNA"/>
</dbReference>
<evidence type="ECO:0000313" key="4">
    <source>
        <dbReference type="Proteomes" id="UP001392437"/>
    </source>
</evidence>
<proteinExistence type="predicted"/>
<gene>
    <name evidence="3" type="ORF">PG999_005606</name>
</gene>
<comment type="caution">
    <text evidence="3">The sequence shown here is derived from an EMBL/GenBank/DDBJ whole genome shotgun (WGS) entry which is preliminary data.</text>
</comment>
<dbReference type="PANTHER" id="PTHR37539">
    <property type="entry name" value="SECRETED PROTEIN-RELATED"/>
    <property type="match status" value="1"/>
</dbReference>
<feature type="transmembrane region" description="Helical" evidence="1">
    <location>
        <begin position="416"/>
        <end position="435"/>
    </location>
</feature>
<dbReference type="Proteomes" id="UP001392437">
    <property type="component" value="Unassembled WGS sequence"/>
</dbReference>
<keyword evidence="1" id="KW-1133">Transmembrane helix</keyword>
<keyword evidence="1" id="KW-0472">Membrane</keyword>
<dbReference type="InterPro" id="IPR018713">
    <property type="entry name" value="MPAB/Lcp_cat_dom"/>
</dbReference>
<sequence length="438" mass="49704">MGKSTNIYEYHFERTSQHPTPEDLKRLIFSYDKSASEALHRLVGPQERGHRDLYTLVAEYRKTDSVVGELWIEITTIPEWVNWDQIERGQKIFWRYGGASITALVYLSLLGGMGSGRTVETLDRTGGFDAAVVRRRLLETAQHTLGVHKDLVSLQPGGEGFLASVRVRLLHASVRNRIMQLAKTEPAYYSIEDYGIPINDLDCIGTICIFSTMMIWMGWPRQGIYLRQQEILDYLALWRYVAYLLGTPNDWLSSPESARKMMESILESEIKPTKKSKTLAQNIITGLEGVPPMFASRSYQNALAHWLNGSTLATELGIEKPSFWYKFLTAGQCLLFALDGYIKRSVSSWDERNVKFTRRIIYAALIYDKSKGALGYKAKFPFKWIPDLVRTTTPLGKTSEANIKSSGIFSPGAERVAFITLLVFGLMIGCTFYILSWI</sequence>
<name>A0AAW0R2P2_9PEZI</name>
<dbReference type="AlphaFoldDB" id="A0AAW0R2P2"/>
<keyword evidence="4" id="KW-1185">Reference proteome</keyword>
<evidence type="ECO:0000256" key="1">
    <source>
        <dbReference type="SAM" id="Phobius"/>
    </source>
</evidence>
<accession>A0AAW0R2P2</accession>
<keyword evidence="1" id="KW-0812">Transmembrane</keyword>
<evidence type="ECO:0000313" key="3">
    <source>
        <dbReference type="EMBL" id="KAK8121486.1"/>
    </source>
</evidence>
<protein>
    <recommendedName>
        <fullName evidence="2">ER-bound oxygenase mpaB/mpaB'/Rubber oxygenase catalytic domain-containing protein</fullName>
    </recommendedName>
</protein>
<evidence type="ECO:0000259" key="2">
    <source>
        <dbReference type="Pfam" id="PF09995"/>
    </source>
</evidence>
<dbReference type="GO" id="GO:0016491">
    <property type="term" value="F:oxidoreductase activity"/>
    <property type="evidence" value="ECO:0007669"/>
    <property type="project" value="InterPro"/>
</dbReference>
<reference evidence="3 4" key="1">
    <citation type="submission" date="2023-01" db="EMBL/GenBank/DDBJ databases">
        <title>Analysis of 21 Apiospora genomes using comparative genomics revels a genus with tremendous synthesis potential of carbohydrate active enzymes and secondary metabolites.</title>
        <authorList>
            <person name="Sorensen T."/>
        </authorList>
    </citation>
    <scope>NUCLEOTIDE SEQUENCE [LARGE SCALE GENOMIC DNA]</scope>
    <source>
        <strain evidence="3 4">CBS 117206</strain>
    </source>
</reference>
<dbReference type="PANTHER" id="PTHR37539:SF1">
    <property type="entry name" value="ER-BOUND OXYGENASE MPAB_MPAB'_RUBBER OXYGENASE CATALYTIC DOMAIN-CONTAINING PROTEIN"/>
    <property type="match status" value="1"/>
</dbReference>
<organism evidence="3 4">
    <name type="scientific">Apiospora kogelbergensis</name>
    <dbReference type="NCBI Taxonomy" id="1337665"/>
    <lineage>
        <taxon>Eukaryota</taxon>
        <taxon>Fungi</taxon>
        <taxon>Dikarya</taxon>
        <taxon>Ascomycota</taxon>
        <taxon>Pezizomycotina</taxon>
        <taxon>Sordariomycetes</taxon>
        <taxon>Xylariomycetidae</taxon>
        <taxon>Amphisphaeriales</taxon>
        <taxon>Apiosporaceae</taxon>
        <taxon>Apiospora</taxon>
    </lineage>
</organism>
<dbReference type="Pfam" id="PF09995">
    <property type="entry name" value="MPAB_Lcp_cat"/>
    <property type="match status" value="1"/>
</dbReference>
<feature type="domain" description="ER-bound oxygenase mpaB/mpaB'/Rubber oxygenase catalytic" evidence="2">
    <location>
        <begin position="94"/>
        <end position="321"/>
    </location>
</feature>